<accession>A0A3M3YH30</accession>
<reference evidence="6 7" key="1">
    <citation type="submission" date="2018-08" db="EMBL/GenBank/DDBJ databases">
        <title>Recombination of ecologically and evolutionarily significant loci maintains genetic cohesion in the Pseudomonas syringae species complex.</title>
        <authorList>
            <person name="Dillon M."/>
            <person name="Thakur S."/>
            <person name="Almeida R.N.D."/>
            <person name="Weir B.S."/>
            <person name="Guttman D.S."/>
        </authorList>
    </citation>
    <scope>NUCLEOTIDE SEQUENCE [LARGE SCALE GENOMIC DNA]</scope>
    <source>
        <strain evidence="6 7">ICMP 8902</strain>
    </source>
</reference>
<organism evidence="6 7">
    <name type="scientific">Pseudomonas syringae pv. philadelphi</name>
    <dbReference type="NCBI Taxonomy" id="251706"/>
    <lineage>
        <taxon>Bacteria</taxon>
        <taxon>Pseudomonadati</taxon>
        <taxon>Pseudomonadota</taxon>
        <taxon>Gammaproteobacteria</taxon>
        <taxon>Pseudomonadales</taxon>
        <taxon>Pseudomonadaceae</taxon>
        <taxon>Pseudomonas</taxon>
    </lineage>
</organism>
<dbReference type="Gene3D" id="3.60.21.10">
    <property type="match status" value="1"/>
</dbReference>
<evidence type="ECO:0000256" key="4">
    <source>
        <dbReference type="ARBA" id="ARBA00025742"/>
    </source>
</evidence>
<name>A0A3M3YH30_9PSED</name>
<dbReference type="NCBIfam" id="NF008359">
    <property type="entry name" value="PRK11148.1"/>
    <property type="match status" value="1"/>
</dbReference>
<keyword evidence="1" id="KW-0479">Metal-binding</keyword>
<sequence>MEHRQFHFSTCLYQAGGWRFARDDVSANEFSYRDLPTPSLPTIIARLCLRRRRPLPNVPVENSVLLVQLSDSHLFAEAEGALLGMSTRDSLEKVVERVLAEQPKVDLLVASGDISQDGSVESYEAFRRISAQIAAPARWFAGNHDELPQMEHVAQGDGLLEPVVDIGQWRVTLLDSAVPGSVPGFLADEQLRLLERSLSEAPDRHHLVCLHHHPVAIGCEWMAPIGLRNADALFAVLDRFPQVKAVLWGHVHQEFDQVRNGVRLLASPSTCIQFAPGSVDFKVDTSAPGYRWLRLHDDGRLETGVSRVEGMLFEVDESGTGY</sequence>
<dbReference type="InterPro" id="IPR004843">
    <property type="entry name" value="Calcineurin-like_PHP"/>
</dbReference>
<comment type="caution">
    <text evidence="6">The sequence shown here is derived from an EMBL/GenBank/DDBJ whole genome shotgun (WGS) entry which is preliminary data.</text>
</comment>
<evidence type="ECO:0000259" key="5">
    <source>
        <dbReference type="Pfam" id="PF00149"/>
    </source>
</evidence>
<protein>
    <submittedName>
        <fullName evidence="6">3',5'-cyclic adenosine monophosphate phosphodiesterase CpdA</fullName>
    </submittedName>
</protein>
<dbReference type="EMBL" id="RBQB01000307">
    <property type="protein sequence ID" value="RMO81810.1"/>
    <property type="molecule type" value="Genomic_DNA"/>
</dbReference>
<dbReference type="PANTHER" id="PTHR42988:SF2">
    <property type="entry name" value="CYCLIC NUCLEOTIDE PHOSPHODIESTERASE CBUA0032-RELATED"/>
    <property type="match status" value="1"/>
</dbReference>
<dbReference type="Proteomes" id="UP000279372">
    <property type="component" value="Unassembled WGS sequence"/>
</dbReference>
<keyword evidence="3" id="KW-0408">Iron</keyword>
<dbReference type="PANTHER" id="PTHR42988">
    <property type="entry name" value="PHOSPHOHYDROLASE"/>
    <property type="match status" value="1"/>
</dbReference>
<dbReference type="SUPFAM" id="SSF56300">
    <property type="entry name" value="Metallo-dependent phosphatases"/>
    <property type="match status" value="1"/>
</dbReference>
<evidence type="ECO:0000313" key="6">
    <source>
        <dbReference type="EMBL" id="RMO81810.1"/>
    </source>
</evidence>
<dbReference type="AlphaFoldDB" id="A0A3M3YH30"/>
<dbReference type="GO" id="GO:0046872">
    <property type="term" value="F:metal ion binding"/>
    <property type="evidence" value="ECO:0007669"/>
    <property type="project" value="UniProtKB-KW"/>
</dbReference>
<dbReference type="InterPro" id="IPR029052">
    <property type="entry name" value="Metallo-depent_PP-like"/>
</dbReference>
<dbReference type="InterPro" id="IPR050884">
    <property type="entry name" value="CNP_phosphodiesterase-III"/>
</dbReference>
<dbReference type="InterPro" id="IPR026575">
    <property type="entry name" value="GpdQ/CpdA-like"/>
</dbReference>
<keyword evidence="2" id="KW-0378">Hydrolase</keyword>
<evidence type="ECO:0000313" key="7">
    <source>
        <dbReference type="Proteomes" id="UP000279372"/>
    </source>
</evidence>
<evidence type="ECO:0000256" key="2">
    <source>
        <dbReference type="ARBA" id="ARBA00022801"/>
    </source>
</evidence>
<feature type="domain" description="Calcineurin-like phosphoesterase" evidence="5">
    <location>
        <begin position="67"/>
        <end position="253"/>
    </location>
</feature>
<proteinExistence type="inferred from homology"/>
<gene>
    <name evidence="6" type="ORF">ALQ33_04654</name>
</gene>
<dbReference type="CDD" id="cd07402">
    <property type="entry name" value="MPP_GpdQ"/>
    <property type="match status" value="1"/>
</dbReference>
<evidence type="ECO:0000256" key="3">
    <source>
        <dbReference type="ARBA" id="ARBA00023004"/>
    </source>
</evidence>
<dbReference type="GO" id="GO:0004112">
    <property type="term" value="F:cyclic-nucleotide phosphodiesterase activity"/>
    <property type="evidence" value="ECO:0007669"/>
    <property type="project" value="InterPro"/>
</dbReference>
<comment type="similarity">
    <text evidence="4">Belongs to the cyclic nucleotide phosphodiesterase class-III family.</text>
</comment>
<dbReference type="Pfam" id="PF00149">
    <property type="entry name" value="Metallophos"/>
    <property type="match status" value="1"/>
</dbReference>
<evidence type="ECO:0000256" key="1">
    <source>
        <dbReference type="ARBA" id="ARBA00022723"/>
    </source>
</evidence>